<proteinExistence type="predicted"/>
<evidence type="ECO:0000313" key="3">
    <source>
        <dbReference type="Proteomes" id="UP000031057"/>
    </source>
</evidence>
<gene>
    <name evidence="2" type="ORF">LK12_23550</name>
</gene>
<name>A0A0B1Z8Z5_9SPHN</name>
<keyword evidence="1" id="KW-0472">Membrane</keyword>
<dbReference type="AlphaFoldDB" id="A0A0B1Z8Z5"/>
<dbReference type="EMBL" id="JTDI01000075">
    <property type="protein sequence ID" value="KHK86668.1"/>
    <property type="molecule type" value="Genomic_DNA"/>
</dbReference>
<feature type="non-terminal residue" evidence="2">
    <location>
        <position position="63"/>
    </location>
</feature>
<evidence type="ECO:0000313" key="2">
    <source>
        <dbReference type="EMBL" id="KHK86668.1"/>
    </source>
</evidence>
<comment type="caution">
    <text evidence="2">The sequence shown here is derived from an EMBL/GenBank/DDBJ whole genome shotgun (WGS) entry which is preliminary data.</text>
</comment>
<keyword evidence="1" id="KW-0812">Transmembrane</keyword>
<keyword evidence="1" id="KW-1133">Transmembrane helix</keyword>
<dbReference type="Proteomes" id="UP000031057">
    <property type="component" value="Unassembled WGS sequence"/>
</dbReference>
<accession>A0A0B1Z8Z5</accession>
<dbReference type="STRING" id="1348853.LK12_23550"/>
<keyword evidence="3" id="KW-1185">Reference proteome</keyword>
<sequence length="63" mass="6895">MQVIDALWHVVVYAGSALYLFAAADLRLVVPLALWIVGYSAALWYFVPRIKARSAAASSARSK</sequence>
<feature type="transmembrane region" description="Helical" evidence="1">
    <location>
        <begin position="30"/>
        <end position="47"/>
    </location>
</feature>
<feature type="transmembrane region" description="Helical" evidence="1">
    <location>
        <begin position="7"/>
        <end position="24"/>
    </location>
</feature>
<evidence type="ECO:0000256" key="1">
    <source>
        <dbReference type="SAM" id="Phobius"/>
    </source>
</evidence>
<organism evidence="2 3">
    <name type="scientific">Novosphingobium malaysiense</name>
    <dbReference type="NCBI Taxonomy" id="1348853"/>
    <lineage>
        <taxon>Bacteria</taxon>
        <taxon>Pseudomonadati</taxon>
        <taxon>Pseudomonadota</taxon>
        <taxon>Alphaproteobacteria</taxon>
        <taxon>Sphingomonadales</taxon>
        <taxon>Sphingomonadaceae</taxon>
        <taxon>Novosphingobium</taxon>
    </lineage>
</organism>
<reference evidence="2 3" key="1">
    <citation type="submission" date="2014-10" db="EMBL/GenBank/DDBJ databases">
        <title>Genome sequence of Novosphingobium malaysiense MUSC 273(T).</title>
        <authorList>
            <person name="Lee L.-H."/>
        </authorList>
    </citation>
    <scope>NUCLEOTIDE SEQUENCE [LARGE SCALE GENOMIC DNA]</scope>
    <source>
        <strain evidence="2 3">MUSC 273</strain>
    </source>
</reference>
<protein>
    <submittedName>
        <fullName evidence="2">Uncharacterized protein</fullName>
    </submittedName>
</protein>